<evidence type="ECO:0000256" key="3">
    <source>
        <dbReference type="ARBA" id="ARBA00023274"/>
    </source>
</evidence>
<dbReference type="GO" id="GO:0005840">
    <property type="term" value="C:ribosome"/>
    <property type="evidence" value="ECO:0007669"/>
    <property type="project" value="UniProtKB-KW"/>
</dbReference>
<dbReference type="SUPFAM" id="SSF52166">
    <property type="entry name" value="Ribosomal protein L4"/>
    <property type="match status" value="1"/>
</dbReference>
<evidence type="ECO:0000256" key="1">
    <source>
        <dbReference type="ARBA" id="ARBA00010528"/>
    </source>
</evidence>
<keyword evidence="3" id="KW-0687">Ribonucleoprotein</keyword>
<dbReference type="PANTHER" id="PTHR19431">
    <property type="entry name" value="60S RIBOSOMAL PROTEIN L4"/>
    <property type="match status" value="1"/>
</dbReference>
<comment type="caution">
    <text evidence="4">The sequence shown here is derived from an EMBL/GenBank/DDBJ whole genome shotgun (WGS) entry which is preliminary data.</text>
</comment>
<evidence type="ECO:0000256" key="2">
    <source>
        <dbReference type="ARBA" id="ARBA00022980"/>
    </source>
</evidence>
<name>T0ZG74_9ZZZZ</name>
<dbReference type="InterPro" id="IPR045240">
    <property type="entry name" value="Ribosomal_uL4_euk/arch"/>
</dbReference>
<gene>
    <name evidence="4" type="ORF">B2A_08526</name>
</gene>
<reference evidence="4" key="1">
    <citation type="submission" date="2013-08" db="EMBL/GenBank/DDBJ databases">
        <authorList>
            <person name="Mendez C."/>
            <person name="Richter M."/>
            <person name="Ferrer M."/>
            <person name="Sanchez J."/>
        </authorList>
    </citation>
    <scope>NUCLEOTIDE SEQUENCE</scope>
</reference>
<protein>
    <submittedName>
        <fullName evidence="4">50S ribosomal protein L4P</fullName>
    </submittedName>
</protein>
<accession>T0ZG74</accession>
<dbReference type="EMBL" id="AUZZ01006145">
    <property type="protein sequence ID" value="EQD47201.1"/>
    <property type="molecule type" value="Genomic_DNA"/>
</dbReference>
<dbReference type="InterPro" id="IPR002136">
    <property type="entry name" value="Ribosomal_uL4"/>
</dbReference>
<organism evidence="4">
    <name type="scientific">mine drainage metagenome</name>
    <dbReference type="NCBI Taxonomy" id="410659"/>
    <lineage>
        <taxon>unclassified sequences</taxon>
        <taxon>metagenomes</taxon>
        <taxon>ecological metagenomes</taxon>
    </lineage>
</organism>
<dbReference type="GO" id="GO:1990904">
    <property type="term" value="C:ribonucleoprotein complex"/>
    <property type="evidence" value="ECO:0007669"/>
    <property type="project" value="UniProtKB-KW"/>
</dbReference>
<reference evidence="4" key="2">
    <citation type="journal article" date="2014" name="ISME J.">
        <title>Microbial stratification in low pH oxic and suboxic macroscopic growths along an acid mine drainage.</title>
        <authorList>
            <person name="Mendez-Garcia C."/>
            <person name="Mesa V."/>
            <person name="Sprenger R.R."/>
            <person name="Richter M."/>
            <person name="Diez M.S."/>
            <person name="Solano J."/>
            <person name="Bargiela R."/>
            <person name="Golyshina O.V."/>
            <person name="Manteca A."/>
            <person name="Ramos J.L."/>
            <person name="Gallego J.R."/>
            <person name="Llorente I."/>
            <person name="Martins Dos Santos V.A."/>
            <person name="Jensen O.N."/>
            <person name="Pelaez A.I."/>
            <person name="Sanchez J."/>
            <person name="Ferrer M."/>
        </authorList>
    </citation>
    <scope>NUCLEOTIDE SEQUENCE</scope>
</reference>
<dbReference type="AlphaFoldDB" id="T0ZG74"/>
<evidence type="ECO:0000313" key="4">
    <source>
        <dbReference type="EMBL" id="EQD47201.1"/>
    </source>
</evidence>
<dbReference type="Gene3D" id="3.40.1370.10">
    <property type="match status" value="1"/>
</dbReference>
<proteinExistence type="inferred from homology"/>
<keyword evidence="2 4" id="KW-0689">Ribosomal protein</keyword>
<sequence length="271" mass="29990">MSSVNVYNVDGKEAGSIELPKVFDKAVREELIRRAVVAEQSMKLQPQGHYLLAGMQTTATYYGRYDASYRTGRHMGIAIRPREKLGGGRQGQVKRIPSAVKGKRAHPHKIEKRLAEGMNNREYQAALVSSIAASAKHMLKGVTTPIIIDNAIESLKSTREVTKFFKSMQLQGLIEEGRKKYIKKGLRRSTRRVHYKNTVALIVNSDKGIVKAARNIPGISVCTIDKITVNMMAPGGNPGRISVWSADAVKGIDGKVGDFTLKSQAKYYMEN</sequence>
<dbReference type="GO" id="GO:0003735">
    <property type="term" value="F:structural constituent of ribosome"/>
    <property type="evidence" value="ECO:0007669"/>
    <property type="project" value="InterPro"/>
</dbReference>
<comment type="similarity">
    <text evidence="1">Belongs to the universal ribosomal protein uL4 family.</text>
</comment>
<dbReference type="InterPro" id="IPR023574">
    <property type="entry name" value="Ribosomal_uL4_dom_sf"/>
</dbReference>
<dbReference type="GO" id="GO:0006412">
    <property type="term" value="P:translation"/>
    <property type="evidence" value="ECO:0007669"/>
    <property type="project" value="InterPro"/>
</dbReference>
<dbReference type="Pfam" id="PF00573">
    <property type="entry name" value="Ribosomal_L4"/>
    <property type="match status" value="1"/>
</dbReference>